<organism evidence="1 2">
    <name type="scientific">Chryseosolibacter histidini</name>
    <dbReference type="NCBI Taxonomy" id="2782349"/>
    <lineage>
        <taxon>Bacteria</taxon>
        <taxon>Pseudomonadati</taxon>
        <taxon>Bacteroidota</taxon>
        <taxon>Cytophagia</taxon>
        <taxon>Cytophagales</taxon>
        <taxon>Chryseotaleaceae</taxon>
        <taxon>Chryseosolibacter</taxon>
    </lineage>
</organism>
<dbReference type="Pfam" id="PF22028">
    <property type="entry name" value="DUF6934"/>
    <property type="match status" value="1"/>
</dbReference>
<accession>A0AAP2GM32</accession>
<evidence type="ECO:0000313" key="2">
    <source>
        <dbReference type="Proteomes" id="UP001319200"/>
    </source>
</evidence>
<gene>
    <name evidence="1" type="ORF">KK083_28215</name>
</gene>
<evidence type="ECO:0000313" key="1">
    <source>
        <dbReference type="EMBL" id="MBT1700809.1"/>
    </source>
</evidence>
<dbReference type="EMBL" id="JAHESF010000048">
    <property type="protein sequence ID" value="MBT1700809.1"/>
    <property type="molecule type" value="Genomic_DNA"/>
</dbReference>
<comment type="caution">
    <text evidence="1">The sequence shown here is derived from an EMBL/GenBank/DDBJ whole genome shotgun (WGS) entry which is preliminary data.</text>
</comment>
<keyword evidence="2" id="KW-1185">Reference proteome</keyword>
<dbReference type="AlphaFoldDB" id="A0AAP2GM32"/>
<reference evidence="1 2" key="1">
    <citation type="submission" date="2021-05" db="EMBL/GenBank/DDBJ databases">
        <title>A Polyphasic approach of four new species of the genus Ohtaekwangia: Ohtaekwangia histidinii sp. nov., Ohtaekwangia cretensis sp. nov., Ohtaekwangia indiensis sp. nov., Ohtaekwangia reichenbachii sp. nov. from diverse environment.</title>
        <authorList>
            <person name="Octaviana S."/>
        </authorList>
    </citation>
    <scope>NUCLEOTIDE SEQUENCE [LARGE SCALE GENOMIC DNA]</scope>
    <source>
        <strain evidence="1 2">PWU4</strain>
    </source>
</reference>
<dbReference type="Proteomes" id="UP001319200">
    <property type="component" value="Unassembled WGS sequence"/>
</dbReference>
<name>A0AAP2GM32_9BACT</name>
<dbReference type="RefSeq" id="WP_254169497.1">
    <property type="nucleotide sequence ID" value="NZ_JAHESF010000048.1"/>
</dbReference>
<protein>
    <submittedName>
        <fullName evidence="1">Uncharacterized protein</fullName>
    </submittedName>
</protein>
<sequence length="148" mass="16835">MDLPKYPFFTSETFLDFEFESNGPNGKIKKVVRYSPQNANGVTYFNLGFGDWNETIGKIDDSAISNNQDRERILATVAATVLEFTRRFPDAMVYATGSTPARTRLYQMAIAANCNEIELFLTVYGFADNNWHPFKKGVNYTAFLAMRK</sequence>
<proteinExistence type="predicted"/>
<dbReference type="InterPro" id="IPR053865">
    <property type="entry name" value="DUF6934"/>
</dbReference>